<dbReference type="Gene3D" id="3.40.395.10">
    <property type="entry name" value="Adenoviral Proteinase, Chain A"/>
    <property type="match status" value="1"/>
</dbReference>
<evidence type="ECO:0008006" key="3">
    <source>
        <dbReference type="Google" id="ProtNLM"/>
    </source>
</evidence>
<dbReference type="CDD" id="cd15489">
    <property type="entry name" value="PHD_SF"/>
    <property type="match status" value="1"/>
</dbReference>
<keyword evidence="2" id="KW-1185">Reference proteome</keyword>
<sequence length="319" mass="36738">MNESVDTYDMILCPYNSGGHWELIAVLPKAKQLIYMDSFGEKDHKKHIIIKGWKTFINKRFINEALVSNFKNGIDLNTKIHIQTNQMDIIRADIGAILLANSVVDESGLDCRLSFNYITNGKDISIVPSNHNVEEFCRNCTTRYALNDGWVQCNNCNWWCHLGCTQLTVPLEQIKRDSFVFFCKVCDKQASKSKESKQENQAENGYKAEPFVLSKLNNKIKICQGCRNKFRKPITTPFDIVFRHRETSVFYNKNTKKLQTAFGNKYYHVSANCVAAKHGQMNKNNICLPPDLKLNKQHVLYFNLNGIKIEDIINKKLVK</sequence>
<dbReference type="SUPFAM" id="SSF54001">
    <property type="entry name" value="Cysteine proteinases"/>
    <property type="match status" value="1"/>
</dbReference>
<reference evidence="1 2" key="1">
    <citation type="submission" date="2022-12" db="EMBL/GenBank/DDBJ databases">
        <title>Chromosome-level genome of Tegillarca granosa.</title>
        <authorList>
            <person name="Kim J."/>
        </authorList>
    </citation>
    <scope>NUCLEOTIDE SEQUENCE [LARGE SCALE GENOMIC DNA]</scope>
    <source>
        <strain evidence="1">Teg-2019</strain>
        <tissue evidence="1">Adductor muscle</tissue>
    </source>
</reference>
<dbReference type="InterPro" id="IPR011011">
    <property type="entry name" value="Znf_FYVE_PHD"/>
</dbReference>
<comment type="caution">
    <text evidence="1">The sequence shown here is derived from an EMBL/GenBank/DDBJ whole genome shotgun (WGS) entry which is preliminary data.</text>
</comment>
<accession>A0ABQ9FHL4</accession>
<gene>
    <name evidence="1" type="ORF">KUTeg_007925</name>
</gene>
<proteinExistence type="predicted"/>
<evidence type="ECO:0000313" key="1">
    <source>
        <dbReference type="EMBL" id="KAJ8315775.1"/>
    </source>
</evidence>
<dbReference type="EMBL" id="JARBDR010000337">
    <property type="protein sequence ID" value="KAJ8315775.1"/>
    <property type="molecule type" value="Genomic_DNA"/>
</dbReference>
<dbReference type="InterPro" id="IPR013083">
    <property type="entry name" value="Znf_RING/FYVE/PHD"/>
</dbReference>
<dbReference type="Gene3D" id="3.30.40.10">
    <property type="entry name" value="Zinc/RING finger domain, C3HC4 (zinc finger)"/>
    <property type="match status" value="1"/>
</dbReference>
<evidence type="ECO:0000313" key="2">
    <source>
        <dbReference type="Proteomes" id="UP001217089"/>
    </source>
</evidence>
<dbReference type="InterPro" id="IPR038765">
    <property type="entry name" value="Papain-like_cys_pep_sf"/>
</dbReference>
<dbReference type="Proteomes" id="UP001217089">
    <property type="component" value="Unassembled WGS sequence"/>
</dbReference>
<organism evidence="1 2">
    <name type="scientific">Tegillarca granosa</name>
    <name type="common">Malaysian cockle</name>
    <name type="synonym">Anadara granosa</name>
    <dbReference type="NCBI Taxonomy" id="220873"/>
    <lineage>
        <taxon>Eukaryota</taxon>
        <taxon>Metazoa</taxon>
        <taxon>Spiralia</taxon>
        <taxon>Lophotrochozoa</taxon>
        <taxon>Mollusca</taxon>
        <taxon>Bivalvia</taxon>
        <taxon>Autobranchia</taxon>
        <taxon>Pteriomorphia</taxon>
        <taxon>Arcoida</taxon>
        <taxon>Arcoidea</taxon>
        <taxon>Arcidae</taxon>
        <taxon>Tegillarca</taxon>
    </lineage>
</organism>
<protein>
    <recommendedName>
        <fullName evidence="3">PHD-type domain-containing protein</fullName>
    </recommendedName>
</protein>
<dbReference type="SUPFAM" id="SSF57903">
    <property type="entry name" value="FYVE/PHD zinc finger"/>
    <property type="match status" value="1"/>
</dbReference>
<name>A0ABQ9FHL4_TEGGR</name>